<accession>A0ABS1E7D9</accession>
<dbReference type="InterPro" id="IPR045079">
    <property type="entry name" value="Oxoprolinase-like"/>
</dbReference>
<organism evidence="3 4">
    <name type="scientific">Halorhodospira neutriphila</name>
    <dbReference type="NCBI Taxonomy" id="168379"/>
    <lineage>
        <taxon>Bacteria</taxon>
        <taxon>Pseudomonadati</taxon>
        <taxon>Pseudomonadota</taxon>
        <taxon>Gammaproteobacteria</taxon>
        <taxon>Chromatiales</taxon>
        <taxon>Ectothiorhodospiraceae</taxon>
        <taxon>Halorhodospira</taxon>
    </lineage>
</organism>
<evidence type="ECO:0000313" key="3">
    <source>
        <dbReference type="EMBL" id="MBK1727635.1"/>
    </source>
</evidence>
<gene>
    <name evidence="3" type="ORF">CKO13_11555</name>
</gene>
<evidence type="ECO:0000259" key="1">
    <source>
        <dbReference type="Pfam" id="PF01968"/>
    </source>
</evidence>
<dbReference type="Proteomes" id="UP000738126">
    <property type="component" value="Unassembled WGS sequence"/>
</dbReference>
<reference evidence="3 4" key="1">
    <citation type="journal article" date="2020" name="Microorganisms">
        <title>Osmotic Adaptation and Compatible Solute Biosynthesis of Phototrophic Bacteria as Revealed from Genome Analyses.</title>
        <authorList>
            <person name="Imhoff J.F."/>
            <person name="Rahn T."/>
            <person name="Kunzel S."/>
            <person name="Keller A."/>
            <person name="Neulinger S.C."/>
        </authorList>
    </citation>
    <scope>NUCLEOTIDE SEQUENCE [LARGE SCALE GENOMIC DNA]</scope>
    <source>
        <strain evidence="3 4">DSM 15116</strain>
    </source>
</reference>
<name>A0ABS1E7D9_9GAMM</name>
<dbReference type="Pfam" id="PF01968">
    <property type="entry name" value="Hydantoinase_A"/>
    <property type="match status" value="1"/>
</dbReference>
<dbReference type="InterPro" id="IPR008040">
    <property type="entry name" value="Hydant_A_N"/>
</dbReference>
<sequence>MSQEPSTTAPGAGEAPIWIGVDTGGTFTDFTVLEPERLRIHKVLSTPERPEEAIVQGIRELGLEGRPLRLVHGSTVATNAVLEGKGAEVALITNRGLGDLLALGRQGRDRLYELDPQPAAPPVPPQRCIETGGRLAADGSLVEPLTEADLAEVRRALERLRPEAVAINLLFSFLDPGLEQRLAEAVPEGIFVSRSAEVLPEYREYERGIATWLNAYVGPRMDGYLQRLQARLPGAEITVLQSSGERVDAARAGRLAARLLLSGPAGGLTGGRFVGACAGEHRLLSFDMGGTSTDVAVIDGEPQLTTEGRIGRYPVAVPMVDMHTIGAGGGSIARLDAGGALQVGPESAGAEPGPACYGRGGGEATVTDAHLVLGRLPAASALGGGMALDAEAAHGALARLGEALGTTAEEAAAGVVRLADEHMAQALRVEPPLDGDHPQAFTLLSFGG</sequence>
<dbReference type="EMBL" id="NRSH01000203">
    <property type="protein sequence ID" value="MBK1727635.1"/>
    <property type="molecule type" value="Genomic_DNA"/>
</dbReference>
<protein>
    <submittedName>
        <fullName evidence="3">Hydantoinase</fullName>
    </submittedName>
</protein>
<comment type="caution">
    <text evidence="3">The sequence shown here is derived from an EMBL/GenBank/DDBJ whole genome shotgun (WGS) entry which is preliminary data.</text>
</comment>
<dbReference type="PANTHER" id="PTHR11365">
    <property type="entry name" value="5-OXOPROLINASE RELATED"/>
    <property type="match status" value="1"/>
</dbReference>
<dbReference type="RefSeq" id="WP_200261242.1">
    <property type="nucleotide sequence ID" value="NZ_NRSH01000203.1"/>
</dbReference>
<dbReference type="PANTHER" id="PTHR11365:SF23">
    <property type="entry name" value="HYPOTHETICAL 5-OXOPROLINASE (EUROFUNG)-RELATED"/>
    <property type="match status" value="1"/>
</dbReference>
<dbReference type="InterPro" id="IPR002821">
    <property type="entry name" value="Hydantoinase_A"/>
</dbReference>
<keyword evidence="4" id="KW-1185">Reference proteome</keyword>
<proteinExistence type="predicted"/>
<evidence type="ECO:0000259" key="2">
    <source>
        <dbReference type="Pfam" id="PF05378"/>
    </source>
</evidence>
<dbReference type="Pfam" id="PF05378">
    <property type="entry name" value="Hydant_A_N"/>
    <property type="match status" value="1"/>
</dbReference>
<evidence type="ECO:0000313" key="4">
    <source>
        <dbReference type="Proteomes" id="UP000738126"/>
    </source>
</evidence>
<feature type="domain" description="Hydantoinase A/oxoprolinase" evidence="1">
    <location>
        <begin position="207"/>
        <end position="448"/>
    </location>
</feature>
<feature type="domain" description="Hydantoinase/oxoprolinase N-terminal" evidence="2">
    <location>
        <begin position="19"/>
        <end position="186"/>
    </location>
</feature>
<feature type="non-terminal residue" evidence="3">
    <location>
        <position position="448"/>
    </location>
</feature>